<organism evidence="1 3">
    <name type="scientific">Rotaria socialis</name>
    <dbReference type="NCBI Taxonomy" id="392032"/>
    <lineage>
        <taxon>Eukaryota</taxon>
        <taxon>Metazoa</taxon>
        <taxon>Spiralia</taxon>
        <taxon>Gnathifera</taxon>
        <taxon>Rotifera</taxon>
        <taxon>Eurotatoria</taxon>
        <taxon>Bdelloidea</taxon>
        <taxon>Philodinida</taxon>
        <taxon>Philodinidae</taxon>
        <taxon>Rotaria</taxon>
    </lineage>
</organism>
<keyword evidence="3" id="KW-1185">Reference proteome</keyword>
<dbReference type="AlphaFoldDB" id="A0A821T049"/>
<dbReference type="Proteomes" id="UP000663848">
    <property type="component" value="Unassembled WGS sequence"/>
</dbReference>
<reference evidence="1" key="1">
    <citation type="submission" date="2021-02" db="EMBL/GenBank/DDBJ databases">
        <authorList>
            <person name="Nowell W R."/>
        </authorList>
    </citation>
    <scope>NUCLEOTIDE SEQUENCE</scope>
</reference>
<comment type="caution">
    <text evidence="1">The sequence shown here is derived from an EMBL/GenBank/DDBJ whole genome shotgun (WGS) entry which is preliminary data.</text>
</comment>
<protein>
    <submittedName>
        <fullName evidence="1">Uncharacterized protein</fullName>
    </submittedName>
</protein>
<evidence type="ECO:0000313" key="2">
    <source>
        <dbReference type="EMBL" id="CAF5060705.1"/>
    </source>
</evidence>
<dbReference type="EMBL" id="CAJOBP010064900">
    <property type="protein sequence ID" value="CAF4863522.1"/>
    <property type="molecule type" value="Genomic_DNA"/>
</dbReference>
<evidence type="ECO:0000313" key="1">
    <source>
        <dbReference type="EMBL" id="CAF4863522.1"/>
    </source>
</evidence>
<gene>
    <name evidence="2" type="ORF">QYT958_LOCUS42635</name>
    <name evidence="1" type="ORF">UJA718_LOCUS43983</name>
</gene>
<sequence>MFENEQRLMVQWAIDTANEYKTMGDVYLENGDKENGRKCFEQ</sequence>
<evidence type="ECO:0000313" key="3">
    <source>
        <dbReference type="Proteomes" id="UP000663873"/>
    </source>
</evidence>
<dbReference type="EMBL" id="CAJOBR010055506">
    <property type="protein sequence ID" value="CAF5060705.1"/>
    <property type="molecule type" value="Genomic_DNA"/>
</dbReference>
<accession>A0A821T049</accession>
<feature type="non-terminal residue" evidence="1">
    <location>
        <position position="42"/>
    </location>
</feature>
<name>A0A821T049_9BILA</name>
<dbReference type="Proteomes" id="UP000663873">
    <property type="component" value="Unassembled WGS sequence"/>
</dbReference>
<proteinExistence type="predicted"/>